<keyword evidence="1" id="KW-0812">Transmembrane</keyword>
<proteinExistence type="predicted"/>
<dbReference type="Proteomes" id="UP000177169">
    <property type="component" value="Unassembled WGS sequence"/>
</dbReference>
<evidence type="ECO:0000313" key="3">
    <source>
        <dbReference type="Proteomes" id="UP000177169"/>
    </source>
</evidence>
<accession>A0A1F7Z0B4</accession>
<keyword evidence="1" id="KW-1133">Transmembrane helix</keyword>
<keyword evidence="1" id="KW-0472">Membrane</keyword>
<dbReference type="AlphaFoldDB" id="A0A1F7Z0B4"/>
<dbReference type="EMBL" id="MGGR01000026">
    <property type="protein sequence ID" value="OGM32987.1"/>
    <property type="molecule type" value="Genomic_DNA"/>
</dbReference>
<sequence length="81" mass="9457">MYQTESKKGLYIVLILAVASMVGWVFLFYYRPVLIEASCSDIANNSTNLFNRQQNELDPNYNYDYLKSRCLEDAKYAEVLK</sequence>
<evidence type="ECO:0000256" key="1">
    <source>
        <dbReference type="SAM" id="Phobius"/>
    </source>
</evidence>
<organism evidence="2 3">
    <name type="scientific">Candidatus Woesebacteria bacterium RIFCSPHIGHO2_02_FULL_39_13</name>
    <dbReference type="NCBI Taxonomy" id="1802505"/>
    <lineage>
        <taxon>Bacteria</taxon>
        <taxon>Candidatus Woeseibacteriota</taxon>
    </lineage>
</organism>
<feature type="transmembrane region" description="Helical" evidence="1">
    <location>
        <begin position="9"/>
        <end position="30"/>
    </location>
</feature>
<comment type="caution">
    <text evidence="2">The sequence shown here is derived from an EMBL/GenBank/DDBJ whole genome shotgun (WGS) entry which is preliminary data.</text>
</comment>
<dbReference type="STRING" id="1802505.A3D01_05690"/>
<evidence type="ECO:0000313" key="2">
    <source>
        <dbReference type="EMBL" id="OGM32987.1"/>
    </source>
</evidence>
<reference evidence="2 3" key="1">
    <citation type="journal article" date="2016" name="Nat. Commun.">
        <title>Thousands of microbial genomes shed light on interconnected biogeochemical processes in an aquifer system.</title>
        <authorList>
            <person name="Anantharaman K."/>
            <person name="Brown C.T."/>
            <person name="Hug L.A."/>
            <person name="Sharon I."/>
            <person name="Castelle C.J."/>
            <person name="Probst A.J."/>
            <person name="Thomas B.C."/>
            <person name="Singh A."/>
            <person name="Wilkins M.J."/>
            <person name="Karaoz U."/>
            <person name="Brodie E.L."/>
            <person name="Williams K.H."/>
            <person name="Hubbard S.S."/>
            <person name="Banfield J.F."/>
        </authorList>
    </citation>
    <scope>NUCLEOTIDE SEQUENCE [LARGE SCALE GENOMIC DNA]</scope>
</reference>
<gene>
    <name evidence="2" type="ORF">A3D01_05690</name>
</gene>
<name>A0A1F7Z0B4_9BACT</name>
<protein>
    <submittedName>
        <fullName evidence="2">Uncharacterized protein</fullName>
    </submittedName>
</protein>